<comment type="caution">
    <text evidence="1">The sequence shown here is derived from an EMBL/GenBank/DDBJ whole genome shotgun (WGS) entry which is preliminary data.</text>
</comment>
<dbReference type="Proteomes" id="UP001215280">
    <property type="component" value="Unassembled WGS sequence"/>
</dbReference>
<dbReference type="EMBL" id="JARJLG010000122">
    <property type="protein sequence ID" value="KAJ7741560.1"/>
    <property type="molecule type" value="Genomic_DNA"/>
</dbReference>
<evidence type="ECO:0000313" key="2">
    <source>
        <dbReference type="Proteomes" id="UP001215280"/>
    </source>
</evidence>
<organism evidence="1 2">
    <name type="scientific">Mycena maculata</name>
    <dbReference type="NCBI Taxonomy" id="230809"/>
    <lineage>
        <taxon>Eukaryota</taxon>
        <taxon>Fungi</taxon>
        <taxon>Dikarya</taxon>
        <taxon>Basidiomycota</taxon>
        <taxon>Agaricomycotina</taxon>
        <taxon>Agaricomycetes</taxon>
        <taxon>Agaricomycetidae</taxon>
        <taxon>Agaricales</taxon>
        <taxon>Marasmiineae</taxon>
        <taxon>Mycenaceae</taxon>
        <taxon>Mycena</taxon>
    </lineage>
</organism>
<sequence length="346" mass="37408">MGVCFVRAICVWERRHLVQITAHVLGEGLVGWGNAIVHHQREGVEERLHSAGVRESPTPAQKDIVGAWIAQGGEVHGAAEVEVVYTVVEVVGEVVYGGPDGGNIDTGGNVMAREVEFNSFQGSWTWLQAIRGVKPSRQAAAGVDNAQRGVGARAIIGGHGWDDAQGKWSSFGALGRGVGAQDSGDSDGGARLVHEVAMAVALDAWAPVPDLWLDEAAAVELRTFSSQQQQHDSAPAWLPYLRQAWKPDATIAACLLQGVSERGGVPSHKRDSGICKSMQVLVSIAFARVLDMLQLDFWFESRPTCRHVGSPVEEQVVVQIRSSDHIVNHEWNQDLISVPVQYLIQT</sequence>
<proteinExistence type="predicted"/>
<keyword evidence="2" id="KW-1185">Reference proteome</keyword>
<protein>
    <submittedName>
        <fullName evidence="1">Uncharacterized protein</fullName>
    </submittedName>
</protein>
<accession>A0AAD7IEX9</accession>
<reference evidence="1" key="1">
    <citation type="submission" date="2023-03" db="EMBL/GenBank/DDBJ databases">
        <title>Massive genome expansion in bonnet fungi (Mycena s.s.) driven by repeated elements and novel gene families across ecological guilds.</title>
        <authorList>
            <consortium name="Lawrence Berkeley National Laboratory"/>
            <person name="Harder C.B."/>
            <person name="Miyauchi S."/>
            <person name="Viragh M."/>
            <person name="Kuo A."/>
            <person name="Thoen E."/>
            <person name="Andreopoulos B."/>
            <person name="Lu D."/>
            <person name="Skrede I."/>
            <person name="Drula E."/>
            <person name="Henrissat B."/>
            <person name="Morin E."/>
            <person name="Kohler A."/>
            <person name="Barry K."/>
            <person name="LaButti K."/>
            <person name="Morin E."/>
            <person name="Salamov A."/>
            <person name="Lipzen A."/>
            <person name="Mereny Z."/>
            <person name="Hegedus B."/>
            <person name="Baldrian P."/>
            <person name="Stursova M."/>
            <person name="Weitz H."/>
            <person name="Taylor A."/>
            <person name="Grigoriev I.V."/>
            <person name="Nagy L.G."/>
            <person name="Martin F."/>
            <person name="Kauserud H."/>
        </authorList>
    </citation>
    <scope>NUCLEOTIDE SEQUENCE</scope>
    <source>
        <strain evidence="1">CBHHK188m</strain>
    </source>
</reference>
<evidence type="ECO:0000313" key="1">
    <source>
        <dbReference type="EMBL" id="KAJ7741560.1"/>
    </source>
</evidence>
<gene>
    <name evidence="1" type="ORF">DFH07DRAFT_778040</name>
</gene>
<name>A0AAD7IEX9_9AGAR</name>
<dbReference type="AlphaFoldDB" id="A0AAD7IEX9"/>